<evidence type="ECO:0000256" key="8">
    <source>
        <dbReference type="SAM" id="Phobius"/>
    </source>
</evidence>
<dbReference type="PANTHER" id="PTHR31503:SF20">
    <property type="entry name" value="CA(2+)_H(+) EXCHANGER, PUTATIVE (EUROFUNG)-RELATED"/>
    <property type="match status" value="1"/>
</dbReference>
<accession>A0A101MAG5</accession>
<evidence type="ECO:0000256" key="9">
    <source>
        <dbReference type="SAM" id="SignalP"/>
    </source>
</evidence>
<keyword evidence="4 8" id="KW-0812">Transmembrane</keyword>
<dbReference type="InterPro" id="IPR004713">
    <property type="entry name" value="CaH_exchang"/>
</dbReference>
<gene>
    <name evidence="11" type="ORF">ACN42_g10372</name>
</gene>
<dbReference type="AlphaFoldDB" id="A0A101MAG5"/>
<evidence type="ECO:0000256" key="6">
    <source>
        <dbReference type="ARBA" id="ARBA00023065"/>
    </source>
</evidence>
<keyword evidence="5 8" id="KW-1133">Transmembrane helix</keyword>
<dbReference type="Pfam" id="PF01699">
    <property type="entry name" value="Na_Ca_ex"/>
    <property type="match status" value="1"/>
</dbReference>
<comment type="similarity">
    <text evidence="2">Belongs to the Ca(2+):cation antiporter (CaCA) (TC 2.A.19) family.</text>
</comment>
<keyword evidence="7 8" id="KW-0472">Membrane</keyword>
<evidence type="ECO:0000256" key="4">
    <source>
        <dbReference type="ARBA" id="ARBA00022692"/>
    </source>
</evidence>
<dbReference type="STRING" id="48697.A0A101MAG5"/>
<dbReference type="GO" id="GO:0000329">
    <property type="term" value="C:fungal-type vacuole membrane"/>
    <property type="evidence" value="ECO:0007669"/>
    <property type="project" value="TreeGrafter"/>
</dbReference>
<name>A0A101MAG5_PENFR</name>
<evidence type="ECO:0000259" key="10">
    <source>
        <dbReference type="Pfam" id="PF01699"/>
    </source>
</evidence>
<dbReference type="EMBL" id="LLXE01000431">
    <property type="protein sequence ID" value="KUM56835.1"/>
    <property type="molecule type" value="Genomic_DNA"/>
</dbReference>
<dbReference type="Gene3D" id="1.20.1420.30">
    <property type="entry name" value="NCX, central ion-binding region"/>
    <property type="match status" value="1"/>
</dbReference>
<evidence type="ECO:0000313" key="12">
    <source>
        <dbReference type="Proteomes" id="UP000055045"/>
    </source>
</evidence>
<keyword evidence="6" id="KW-0406">Ion transport</keyword>
<dbReference type="GO" id="GO:0015369">
    <property type="term" value="F:calcium:proton antiporter activity"/>
    <property type="evidence" value="ECO:0007669"/>
    <property type="project" value="UniProtKB-ARBA"/>
</dbReference>
<keyword evidence="12" id="KW-1185">Reference proteome</keyword>
<dbReference type="PROSITE" id="PS51257">
    <property type="entry name" value="PROKAR_LIPOPROTEIN"/>
    <property type="match status" value="1"/>
</dbReference>
<dbReference type="GO" id="GO:0006874">
    <property type="term" value="P:intracellular calcium ion homeostasis"/>
    <property type="evidence" value="ECO:0007669"/>
    <property type="project" value="TreeGrafter"/>
</dbReference>
<feature type="transmembrane region" description="Helical" evidence="8">
    <location>
        <begin position="86"/>
        <end position="108"/>
    </location>
</feature>
<comment type="caution">
    <text evidence="11">The sequence shown here is derived from an EMBL/GenBank/DDBJ whole genome shotgun (WGS) entry which is preliminary data.</text>
</comment>
<feature type="chain" id="PRO_5007100443" description="Sodium/calcium exchanger membrane region domain-containing protein" evidence="9">
    <location>
        <begin position="26"/>
        <end position="191"/>
    </location>
</feature>
<proteinExistence type="inferred from homology"/>
<evidence type="ECO:0000256" key="7">
    <source>
        <dbReference type="ARBA" id="ARBA00023136"/>
    </source>
</evidence>
<keyword evidence="9" id="KW-0732">Signal</keyword>
<reference evidence="11 12" key="1">
    <citation type="submission" date="2015-10" db="EMBL/GenBank/DDBJ databases">
        <title>Genome sequencing of Penicillium freii.</title>
        <authorList>
            <person name="Nguyen H.D."/>
            <person name="Visagie C.M."/>
            <person name="Seifert K.A."/>
        </authorList>
    </citation>
    <scope>NUCLEOTIDE SEQUENCE [LARGE SCALE GENOMIC DNA]</scope>
    <source>
        <strain evidence="11 12">DAOM 242723</strain>
    </source>
</reference>
<feature type="transmembrane region" description="Helical" evidence="8">
    <location>
        <begin position="120"/>
        <end position="137"/>
    </location>
</feature>
<dbReference type="InterPro" id="IPR044880">
    <property type="entry name" value="NCX_ion-bd_dom_sf"/>
</dbReference>
<evidence type="ECO:0000256" key="1">
    <source>
        <dbReference type="ARBA" id="ARBA00004127"/>
    </source>
</evidence>
<sequence>MSRGTSVLLLIVYGCYLFFQLKSHAEIYNRPSEKVERRHAKVGEGDASRGIAQIGKMTAAPLVGQSADHMQMEEVEEEPEEPQLSVLTALLTLIISTAFVAVCAEFMVESIDALTATGNIRETFVGLILLPIVGNAAEHATAVTVACKDKMDLAIGVAVGSSMQIALLVLPLIVVLGWIIGEDKMVWMIPI</sequence>
<organism evidence="11 12">
    <name type="scientific">Penicillium freii</name>
    <dbReference type="NCBI Taxonomy" id="48697"/>
    <lineage>
        <taxon>Eukaryota</taxon>
        <taxon>Fungi</taxon>
        <taxon>Dikarya</taxon>
        <taxon>Ascomycota</taxon>
        <taxon>Pezizomycotina</taxon>
        <taxon>Eurotiomycetes</taxon>
        <taxon>Eurotiomycetidae</taxon>
        <taxon>Eurotiales</taxon>
        <taxon>Aspergillaceae</taxon>
        <taxon>Penicillium</taxon>
    </lineage>
</organism>
<feature type="domain" description="Sodium/calcium exchanger membrane region" evidence="10">
    <location>
        <begin position="89"/>
        <end position="182"/>
    </location>
</feature>
<evidence type="ECO:0000313" key="11">
    <source>
        <dbReference type="EMBL" id="KUM56835.1"/>
    </source>
</evidence>
<dbReference type="GO" id="GO:0012505">
    <property type="term" value="C:endomembrane system"/>
    <property type="evidence" value="ECO:0007669"/>
    <property type="project" value="UniProtKB-SubCell"/>
</dbReference>
<dbReference type="Proteomes" id="UP000055045">
    <property type="component" value="Unassembled WGS sequence"/>
</dbReference>
<evidence type="ECO:0000256" key="5">
    <source>
        <dbReference type="ARBA" id="ARBA00022989"/>
    </source>
</evidence>
<feature type="transmembrane region" description="Helical" evidence="8">
    <location>
        <begin position="157"/>
        <end position="180"/>
    </location>
</feature>
<keyword evidence="3" id="KW-0813">Transport</keyword>
<comment type="subcellular location">
    <subcellularLocation>
        <location evidence="1">Endomembrane system</location>
        <topology evidence="1">Multi-pass membrane protein</topology>
    </subcellularLocation>
</comment>
<protein>
    <recommendedName>
        <fullName evidence="10">Sodium/calcium exchanger membrane region domain-containing protein</fullName>
    </recommendedName>
</protein>
<evidence type="ECO:0000256" key="2">
    <source>
        <dbReference type="ARBA" id="ARBA00008170"/>
    </source>
</evidence>
<dbReference type="PANTHER" id="PTHR31503">
    <property type="entry name" value="VACUOLAR CALCIUM ION TRANSPORTER"/>
    <property type="match status" value="1"/>
</dbReference>
<evidence type="ECO:0000256" key="3">
    <source>
        <dbReference type="ARBA" id="ARBA00022448"/>
    </source>
</evidence>
<feature type="signal peptide" evidence="9">
    <location>
        <begin position="1"/>
        <end position="25"/>
    </location>
</feature>
<dbReference type="InterPro" id="IPR004837">
    <property type="entry name" value="NaCa_Exmemb"/>
</dbReference>